<dbReference type="AlphaFoldDB" id="Q9VQB9"/>
<proteinExistence type="evidence at transcript level"/>
<evidence type="ECO:0000313" key="1">
    <source>
        <dbReference type="EMBL" id="AAF51257.1"/>
    </source>
</evidence>
<dbReference type="Bgee" id="FBgn0031423">
    <property type="expression patterns" value="Expressed in mid-late elongation-stage spermatid (Drosophila) in testis and 18 other cell types or tissues"/>
</dbReference>
<gene>
    <name evidence="1" type="primary">Dmel\CG3557</name>
    <name evidence="1 3" type="ORF">CG3557</name>
    <name evidence="1" type="ORF">Dmel_CG3557</name>
</gene>
<name>Q9VQB9_DROME</name>
<dbReference type="BioGRID-ORCS" id="33426">
    <property type="hits" value="0 hits in 1 CRISPR screen"/>
</dbReference>
<accession>Q9VQB9</accession>
<reference evidence="1 4" key="1">
    <citation type="journal article" date="2000" name="Science">
        <title>The genome sequence of Drosophila melanogaster.</title>
        <authorList>
            <person name="Adams M.D."/>
            <person name="Celniker S.E."/>
            <person name="Holt R.A."/>
            <person name="Evans C.A."/>
            <person name="Gocayne J.D."/>
            <person name="Amanatides P.G."/>
            <person name="Scherer S.E."/>
            <person name="Li P.W."/>
            <person name="Hoskins R.A."/>
            <person name="Galle R.F."/>
            <person name="George R.A."/>
            <person name="Lewis S.E."/>
            <person name="Richards S."/>
            <person name="Ashburner M."/>
            <person name="Henderson S.N."/>
            <person name="Sutton G.G."/>
            <person name="Wortman J.R."/>
            <person name="Yandell M.D."/>
            <person name="Zhang Q."/>
            <person name="Chen L.X."/>
            <person name="Brandon R.C."/>
            <person name="Rogers Y.H."/>
            <person name="Blazej R.G."/>
            <person name="Champe M."/>
            <person name="Pfeiffer B.D."/>
            <person name="Wan K.H."/>
            <person name="Doyle C."/>
            <person name="Baxter E.G."/>
            <person name="Helt G."/>
            <person name="Nelson C.R."/>
            <person name="Gabor G.L."/>
            <person name="Abril J.F."/>
            <person name="Agbayani A."/>
            <person name="An H.J."/>
            <person name="Andrews-Pfannkoch C."/>
            <person name="Baldwin D."/>
            <person name="Ballew R.M."/>
            <person name="Basu A."/>
            <person name="Baxendale J."/>
            <person name="Bayraktaroglu L."/>
            <person name="Beasley E.M."/>
            <person name="Beeson K.Y."/>
            <person name="Benos P.V."/>
            <person name="Berman B.P."/>
            <person name="Bhandari D."/>
            <person name="Bolshakov S."/>
            <person name="Borkova D."/>
            <person name="Botchan M.R."/>
            <person name="Bouck J."/>
            <person name="Brokstein P."/>
            <person name="Brottier P."/>
            <person name="Burtis K.C."/>
            <person name="Busam D.A."/>
            <person name="Butler H."/>
            <person name="Cadieu E."/>
            <person name="Center A."/>
            <person name="Chandra I."/>
            <person name="Cherry J.M."/>
            <person name="Cawley S."/>
            <person name="Dahlke C."/>
            <person name="Davenport L.B."/>
            <person name="Davies P."/>
            <person name="de Pablos B."/>
            <person name="Delcher A."/>
            <person name="Deng Z."/>
            <person name="Mays A.D."/>
            <person name="Dew I."/>
            <person name="Dietz S.M."/>
            <person name="Dodson K."/>
            <person name="Doup L.E."/>
            <person name="Downes M."/>
            <person name="Dugan-Rocha S."/>
            <person name="Dunkov B.C."/>
            <person name="Dunn P."/>
            <person name="Durbin K.J."/>
            <person name="Evangelista C.C."/>
            <person name="Ferraz C."/>
            <person name="Ferriera S."/>
            <person name="Fleischmann W."/>
            <person name="Fosler C."/>
            <person name="Gabrielian A.E."/>
            <person name="Garg N.S."/>
            <person name="Gelbart W.M."/>
            <person name="Glasser K."/>
            <person name="Glodek A."/>
            <person name="Gong F."/>
            <person name="Gorrell J.H."/>
            <person name="Gu Z."/>
            <person name="Guan P."/>
            <person name="Harris M."/>
            <person name="Harris N.L."/>
            <person name="Harvey D."/>
            <person name="Heiman T.J."/>
            <person name="Hernandez J.R."/>
            <person name="Houck J."/>
            <person name="Hostin D."/>
            <person name="Houston K.A."/>
            <person name="Howland T.J."/>
            <person name="Wei M.H."/>
            <person name="Ibegwam C."/>
            <person name="Jalali M."/>
            <person name="Kalush F."/>
            <person name="Karpen G.H."/>
            <person name="Ke Z."/>
            <person name="Kennison J.A."/>
            <person name="Ketchum K.A."/>
            <person name="Kimmel B.E."/>
            <person name="Kodira C.D."/>
            <person name="Kraft C."/>
            <person name="Kravitz S."/>
            <person name="Kulp D."/>
            <person name="Lai Z."/>
            <person name="Lasko P."/>
            <person name="Lei Y."/>
            <person name="Levitsky A.A."/>
            <person name="Li J."/>
            <person name="Li Z."/>
            <person name="Liang Y."/>
            <person name="Lin X."/>
            <person name="Liu X."/>
            <person name="Mattei B."/>
            <person name="McIntosh T.C."/>
            <person name="McLeod M.P."/>
            <person name="McPherson D."/>
            <person name="Merkulov G."/>
            <person name="Milshina N.V."/>
            <person name="Mobarry C."/>
            <person name="Morris J."/>
            <person name="Moshrefi A."/>
            <person name="Mount S.M."/>
            <person name="Moy M."/>
            <person name="Murphy B."/>
            <person name="Murphy L."/>
            <person name="Muzny D.M."/>
            <person name="Nelson D.L."/>
            <person name="Nelson D.R."/>
            <person name="Nelson K.A."/>
            <person name="Nixon K."/>
            <person name="Nusskern D.R."/>
            <person name="Pacleb J.M."/>
            <person name="Palazzolo M."/>
            <person name="Pittman G.S."/>
            <person name="Pan S."/>
            <person name="Pollard J."/>
            <person name="Puri V."/>
            <person name="Reese M.G."/>
            <person name="Reinert K."/>
            <person name="Remington K."/>
            <person name="Saunders R.D."/>
            <person name="Scheeler F."/>
            <person name="Shen H."/>
            <person name="Shue B.C."/>
            <person name="Siden-Kiamos I."/>
            <person name="Simpson M."/>
            <person name="Skupski M.P."/>
            <person name="Smith T."/>
            <person name="Spier E."/>
            <person name="Spradling A.C."/>
            <person name="Stapleton M."/>
            <person name="Strong R."/>
            <person name="Sun E."/>
            <person name="Svirskas R."/>
            <person name="Tector C."/>
            <person name="Turner R."/>
            <person name="Venter E."/>
            <person name="Wang A.H."/>
            <person name="Wang X."/>
            <person name="Wang Z.Y."/>
            <person name="Wassarman D.A."/>
            <person name="Weinstock G.M."/>
            <person name="Weissenbach J."/>
            <person name="Williams S.M."/>
            <person name="WoodageT"/>
            <person name="Worley K.C."/>
            <person name="Wu D."/>
            <person name="Yang S."/>
            <person name="Yao Q.A."/>
            <person name="Ye J."/>
            <person name="Yeh R.F."/>
            <person name="Zaveri J.S."/>
            <person name="Zhan M."/>
            <person name="Zhang G."/>
            <person name="Zhao Q."/>
            <person name="Zheng L."/>
            <person name="Zheng X.H."/>
            <person name="Zhong F.N."/>
            <person name="Zhong W."/>
            <person name="Zhou X."/>
            <person name="Zhu S."/>
            <person name="Zhu X."/>
            <person name="Smith H.O."/>
            <person name="Gibbs R.A."/>
            <person name="Myers E.W."/>
            <person name="Rubin G.M."/>
            <person name="Venter J.C."/>
        </authorList>
    </citation>
    <scope>NUCLEOTIDE SEQUENCE [LARGE SCALE GENOMIC DNA]</scope>
    <source>
        <strain evidence="4">Berkeley</strain>
    </source>
</reference>
<dbReference type="UCSC" id="CG3557-RA">
    <property type="organism name" value="d. melanogaster"/>
</dbReference>
<dbReference type="RefSeq" id="NP_608680.1">
    <property type="nucleotide sequence ID" value="NM_134836.2"/>
</dbReference>
<dbReference type="EMBL" id="AE014134">
    <property type="protein sequence ID" value="AAF51257.1"/>
    <property type="molecule type" value="Genomic_DNA"/>
</dbReference>
<reference evidence="4" key="5">
    <citation type="journal article" date="2002" name="Genome Biol.">
        <title>The transposable elements of the Drosophila melanogaster euchromatin: a genomics perspective.</title>
        <authorList>
            <person name="Kaminker J.S."/>
            <person name="Bergman C.M."/>
            <person name="Kronmiller B."/>
            <person name="Carlson J."/>
            <person name="Svirskas R."/>
            <person name="Patel S."/>
            <person name="Frise E."/>
            <person name="Wheeler D.A."/>
            <person name="Lewis S.E."/>
            <person name="Rubin G.M."/>
            <person name="Ashburner M."/>
            <person name="Celniker S.E."/>
        </authorList>
    </citation>
    <scope>NUCLEOTIDE SEQUENCE [LARGE SCALE GENOMIC DNA]</scope>
    <source>
        <strain evidence="4">Berkeley</strain>
    </source>
</reference>
<organism evidence="1 4">
    <name type="scientific">Drosophila melanogaster</name>
    <name type="common">Fruit fly</name>
    <dbReference type="NCBI Taxonomy" id="7227"/>
    <lineage>
        <taxon>Eukaryota</taxon>
        <taxon>Metazoa</taxon>
        <taxon>Ecdysozoa</taxon>
        <taxon>Arthropoda</taxon>
        <taxon>Hexapoda</taxon>
        <taxon>Insecta</taxon>
        <taxon>Pterygota</taxon>
        <taxon>Neoptera</taxon>
        <taxon>Endopterygota</taxon>
        <taxon>Diptera</taxon>
        <taxon>Brachycera</taxon>
        <taxon>Muscomorpha</taxon>
        <taxon>Ephydroidea</taxon>
        <taxon>Drosophilidae</taxon>
        <taxon>Drosophila</taxon>
        <taxon>Sophophora</taxon>
    </lineage>
</organism>
<dbReference type="PaxDb" id="7227-FBpp0077467"/>
<dbReference type="Proteomes" id="UP000000803">
    <property type="component" value="Chromosome 2L"/>
</dbReference>
<reference evidence="1" key="14">
    <citation type="submission" date="2022-11" db="EMBL/GenBank/DDBJ databases">
        <title>Drosophila melanogaster release 4 sequence.</title>
        <authorList>
            <consortium name="Berkeley Drosophila Genome Project"/>
            <person name="Celniker S."/>
            <person name="Carlson J."/>
            <person name="Wan K."/>
            <person name="Pfeiffer B."/>
            <person name="Frise E."/>
            <person name="George R."/>
            <person name="Hoskins R."/>
            <person name="Stapleton M."/>
            <person name="Pacleb J."/>
            <person name="Park S."/>
            <person name="Svirskas R."/>
            <person name="Smith E."/>
            <person name="Yu C."/>
            <person name="Rubin G."/>
        </authorList>
    </citation>
    <scope>NUCLEOTIDE SEQUENCE</scope>
</reference>
<reference evidence="1 4" key="10">
    <citation type="journal article" date="2007" name="Science">
        <title>Sequence finishing and mapping of Drosophila melanogaster heterochromatin.</title>
        <authorList>
            <person name="Hoskins R.A."/>
            <person name="Carlson J.W."/>
            <person name="Kennedy C."/>
            <person name="Acevedo D."/>
            <person name="Evans-Holm M."/>
            <person name="Frise E."/>
            <person name="Wan K.H."/>
            <person name="Park S."/>
            <person name="Mendez-Lago M."/>
            <person name="Rossi F."/>
            <person name="Villasante A."/>
            <person name="Dimitri P."/>
            <person name="Karpen G.H."/>
            <person name="Celniker S.E."/>
        </authorList>
    </citation>
    <scope>NUCLEOTIDE SEQUENCE [LARGE SCALE GENOMIC DNA]</scope>
    <source>
        <strain evidence="4">Berkeley</strain>
    </source>
</reference>
<sequence>MKSCCATQTTRCECPTGLRLGKKPQAPLFDMLGPHPDEVIMTILDRILYLSGATKIIPLLELSNEGSAFKKESCPPPAPCAPSPCSSGSSSAYPSSSAWSTCCSKPSTICCYPKPTRCCASPKAPLVPCSPMDTPKSSCFKTASRLSSAACCPRQRTPRVDFDHPAEDIPLRNKAGSATIREQISRSISTCSVACQQLKDKLTSQIAQGHKDQKWLWTRLIRGNDGCMVYEVYKDSDVDNSPSKIGSEAPIILFLVMPNGCIMPFESICGP</sequence>
<keyword evidence="4" id="KW-1185">Reference proteome</keyword>
<dbReference type="AGR" id="FB:FBgn0031423"/>
<dbReference type="DNASU" id="33426"/>
<reference evidence="1 4" key="6">
    <citation type="journal article" date="2002" name="Genome Biol.">
        <title>Heterochromatic sequences in a Drosophila whole-genome shotgun assembly.</title>
        <authorList>
            <person name="Hoskins R.A."/>
            <person name="Smith C.D."/>
            <person name="Carlson J.W."/>
            <person name="Carvalho A.B."/>
            <person name="Halpern A."/>
            <person name="Kaminker J.S."/>
            <person name="Kennedy C."/>
            <person name="Mungall C.J."/>
            <person name="Sullivan B.A."/>
            <person name="Sutton G.G."/>
            <person name="Yasuhara J.C."/>
            <person name="Wakimoto B.T."/>
            <person name="Myers E.W."/>
            <person name="Celniker S.E."/>
            <person name="Rubin G.M."/>
            <person name="Karpen G.H."/>
        </authorList>
    </citation>
    <scope>NUCLEOTIDE SEQUENCE [LARGE SCALE GENOMIC DNA]</scope>
    <source>
        <strain evidence="4">Berkeley</strain>
    </source>
</reference>
<dbReference type="STRING" id="7227.FBpp0077467"/>
<protein>
    <submittedName>
        <fullName evidence="2">GH20409p</fullName>
    </submittedName>
</protein>
<dbReference type="OMA" id="IRMLAMS"/>
<reference evidence="4" key="3">
    <citation type="journal article" date="2002" name="Genome Biol.">
        <title>Finishing a whole-genome shotgun: release 3 of the Drosophila melanogaster euchromatic genome sequence.</title>
        <authorList>
            <person name="Celniker S.E."/>
            <person name="Wheeler D.A."/>
            <person name="Kronmiller B."/>
            <person name="Carlson J.W."/>
            <person name="Halpern A."/>
            <person name="Patel S."/>
            <person name="Adams M."/>
            <person name="Champe M."/>
            <person name="Dugan S.P."/>
            <person name="Frise E."/>
            <person name="Hodgson A."/>
            <person name="George R.A."/>
            <person name="Hoskins R.A."/>
            <person name="Laverty T."/>
            <person name="Muzny D.M."/>
            <person name="Nelson C.R."/>
            <person name="Pacleb J.M."/>
            <person name="Park S."/>
            <person name="Pfeiffer B.D."/>
            <person name="Richards S."/>
            <person name="Sodergren E.J."/>
            <person name="Svirskas R."/>
            <person name="Tabor P.E."/>
            <person name="Wan K."/>
            <person name="Stapleton M."/>
            <person name="Sutton G.G."/>
            <person name="Venter C."/>
            <person name="Weinstock G."/>
            <person name="Scherer S.E."/>
            <person name="Myers E.W."/>
            <person name="Gibbs R.A."/>
            <person name="Rubin G.M."/>
        </authorList>
    </citation>
    <scope>NUCLEOTIDE SEQUENCE [LARGE SCALE GENOMIC DNA]</scope>
    <source>
        <strain evidence="4">Berkeley</strain>
    </source>
</reference>
<dbReference type="InParanoid" id="Q9VQB9"/>
<reference evidence="1" key="11">
    <citation type="journal article" date="2015" name="G3 (Bethesda)">
        <title>Gene Model Annotations for Drosophila melanogaster: Impact of High-Throughput Data.</title>
        <authorList>
            <consortium name="FlyBase Consortium"/>
            <person name="Matthews B.B."/>
            <person name="Dos Santos G."/>
            <person name="Crosby M.A."/>
            <person name="Emmert D.B."/>
            <person name="St Pierre S.E."/>
            <person name="Gramates L.S."/>
            <person name="Zhou P."/>
            <person name="Schroeder A.J."/>
            <person name="Falls K."/>
            <person name="Strelets V."/>
            <person name="Russo S.M."/>
            <person name="Gelbart W.M."/>
            <person name="null"/>
        </authorList>
    </citation>
    <scope>NUCLEOTIDE SEQUENCE</scope>
</reference>
<dbReference type="GeneID" id="33426"/>
<reference evidence="1" key="8">
    <citation type="submission" date="2006-08" db="EMBL/GenBank/DDBJ databases">
        <authorList>
            <person name="Celniker S."/>
            <person name="Carlson J."/>
            <person name="Wan K."/>
            <person name="Frise E."/>
            <person name="Hoskins R."/>
            <person name="Park S."/>
            <person name="Svirskas R."/>
            <person name="Rubin G."/>
        </authorList>
    </citation>
    <scope>NUCLEOTIDE SEQUENCE</scope>
</reference>
<evidence type="ECO:0000313" key="3">
    <source>
        <dbReference type="FlyBase" id="FBgn0031423"/>
    </source>
</evidence>
<reference evidence="1" key="13">
    <citation type="journal article" date="2015" name="Genome Res.">
        <title>The Release 6 reference sequence of the Drosophila melanogaster genome.</title>
        <authorList>
            <person name="Hoskins R.A."/>
            <person name="Carlson J.W."/>
            <person name="Wan K.H."/>
            <person name="Park S."/>
            <person name="Mendez I."/>
            <person name="Galle S.E."/>
            <person name="Booth B.W."/>
            <person name="Pfeiffer B.D."/>
            <person name="George R.A."/>
            <person name="Svirskas R."/>
            <person name="Krzywinski M."/>
            <person name="Schein J."/>
            <person name="Accardo M.C."/>
            <person name="Damia E."/>
            <person name="Messina G."/>
            <person name="Mendez-Lago M."/>
            <person name="de Pablos B."/>
            <person name="Demakova O.V."/>
            <person name="Andreyeva E.N."/>
            <person name="Boldyreva L.V."/>
            <person name="Marra M."/>
            <person name="Carvalho A.B."/>
            <person name="Dimitri P."/>
            <person name="Villasante A."/>
            <person name="Zhimulev I.F."/>
            <person name="Rubin G.M."/>
            <person name="Karpen G.H."/>
            <person name="Celniker S.E."/>
        </authorList>
    </citation>
    <scope>NUCLEOTIDE SEQUENCE</scope>
</reference>
<dbReference type="IntAct" id="Q9VQB9">
    <property type="interactions" value="5"/>
</dbReference>
<evidence type="ECO:0000313" key="4">
    <source>
        <dbReference type="Proteomes" id="UP000000803"/>
    </source>
</evidence>
<reference evidence="2" key="2">
    <citation type="submission" date="2001-10" db="EMBL/GenBank/DDBJ databases">
        <authorList>
            <person name="Stapleton M."/>
            <person name="Brokstein P."/>
            <person name="Hong L."/>
            <person name="Agbayani A."/>
            <person name="Carlson J."/>
            <person name="Champe M."/>
            <person name="Chavez C."/>
            <person name="Dorsett V."/>
            <person name="Farfan D."/>
            <person name="Frise E."/>
            <person name="George R."/>
            <person name="Gonzalez M."/>
            <person name="Guarin H."/>
            <person name="Li P."/>
            <person name="Liao G."/>
            <person name="Miranda A."/>
            <person name="Mungall C.J."/>
            <person name="Nunoo J."/>
            <person name="Pacleb J."/>
            <person name="Paragas V."/>
            <person name="Park S."/>
            <person name="Phouanenavong S."/>
            <person name="Wan K."/>
            <person name="Yu C."/>
            <person name="Lewis S.E."/>
            <person name="Rubin G.M."/>
            <person name="Celniker S."/>
        </authorList>
    </citation>
    <scope>NUCLEOTIDE SEQUENCE</scope>
    <source>
        <strain evidence="2">Berkeley</strain>
    </source>
</reference>
<dbReference type="ExpressionAtlas" id="Q9VQB9">
    <property type="expression patterns" value="baseline and differential"/>
</dbReference>
<reference evidence="1 4" key="9">
    <citation type="journal article" date="2007" name="Science">
        <title>The Release 5.1 annotation of Drosophila melanogaster heterochromatin.</title>
        <authorList>
            <person name="Smith C.D."/>
            <person name="Shu S."/>
            <person name="Mungall C.J."/>
            <person name="Karpen G.H."/>
        </authorList>
    </citation>
    <scope>NUCLEOTIDE SEQUENCE [LARGE SCALE GENOMIC DNA]</scope>
    <source>
        <strain evidence="4">Berkeley</strain>
    </source>
</reference>
<evidence type="ECO:0000313" key="2">
    <source>
        <dbReference type="EMBL" id="AAL28301.1"/>
    </source>
</evidence>
<dbReference type="eggNOG" id="ENOG502TE0P">
    <property type="taxonomic scope" value="Eukaryota"/>
</dbReference>
<dbReference type="OrthoDB" id="7921910at2759"/>
<dbReference type="FlyBase" id="FBgn0031423">
    <property type="gene designation" value="CG3557"/>
</dbReference>
<reference evidence="1" key="12">
    <citation type="journal article" date="2015" name="G3 (Bethesda)">
        <title>Gene Model Annotations for Drosophila melanogaster: The Rule-Benders.</title>
        <authorList>
            <consortium name="FlyBase Consortium"/>
            <person name="Crosby M.A."/>
            <person name="Gramates L.S."/>
            <person name="Dos Santos G."/>
            <person name="Matthews B.B."/>
            <person name="St Pierre S.E."/>
            <person name="Zhou P."/>
            <person name="Schroeder A.J."/>
            <person name="Falls K."/>
            <person name="Emmert D.B."/>
            <person name="Russo S.M."/>
            <person name="Gelbart W.M."/>
            <person name="null"/>
        </authorList>
    </citation>
    <scope>NUCLEOTIDE SEQUENCE</scope>
</reference>
<reference evidence="1 4" key="7">
    <citation type="journal article" date="2005" name="PLoS Comput. Biol.">
        <title>Combined evidence annotation of transposable elements in genome sequences.</title>
        <authorList>
            <person name="Quesneville H."/>
            <person name="Bergman C.M."/>
            <person name="Andrieu O."/>
            <person name="Autard D."/>
            <person name="Nouaud D."/>
            <person name="Ashburner M."/>
            <person name="Anxolabehere D."/>
        </authorList>
    </citation>
    <scope>NUCLEOTIDE SEQUENCE [LARGE SCALE GENOMIC DNA]</scope>
    <source>
        <strain evidence="4">Berkeley</strain>
    </source>
</reference>
<reference evidence="1" key="15">
    <citation type="submission" date="2022-11" db="EMBL/GenBank/DDBJ databases">
        <authorList>
            <consortium name="FlyBase"/>
        </authorList>
    </citation>
    <scope>NUCLEOTIDE SEQUENCE</scope>
</reference>
<reference evidence="4" key="4">
    <citation type="journal article" date="2002" name="Genome Biol.">
        <title>Annotation of the Drosophila melanogaster euchromatic genome: a systematic review.</title>
        <authorList>
            <person name="Misra S."/>
            <person name="Crosby M.A."/>
            <person name="Mungall C.J."/>
            <person name="Matthews B.B."/>
            <person name="Campbell K.S."/>
            <person name="Hradecky P."/>
            <person name="Huang Y."/>
            <person name="Kaminker J.S."/>
            <person name="Millburn G.H."/>
            <person name="Prochnik S.E."/>
            <person name="Smith C.D."/>
            <person name="Tupy J.L."/>
            <person name="Whitfied E.J."/>
            <person name="Bayraktaroglu L."/>
            <person name="Berman B.P."/>
            <person name="Bettencourt B.R."/>
            <person name="Celniker S.E."/>
            <person name="de Grey A.D."/>
            <person name="Drysdale R.A."/>
            <person name="Harris N.L."/>
            <person name="Richter J."/>
            <person name="Russo S."/>
            <person name="Schroeder A.J."/>
            <person name="Shu S.Q."/>
            <person name="Stapleton M."/>
            <person name="Yamada C."/>
            <person name="Ashburner M."/>
            <person name="Gelbart W.M."/>
            <person name="Rubin G.M."/>
            <person name="Lewis S.E."/>
        </authorList>
    </citation>
    <scope>GENOME REANNOTATION</scope>
    <source>
        <strain evidence="4">Berkeley</strain>
    </source>
</reference>
<dbReference type="VEuPathDB" id="VectorBase:FBgn0031423"/>
<dbReference type="EMBL" id="AY060753">
    <property type="protein sequence ID" value="AAL28301.1"/>
    <property type="molecule type" value="mRNA"/>
</dbReference>